<reference evidence="2 3" key="1">
    <citation type="journal article" date="2011" name="J. Bacteriol.">
        <title>Complete genome sequence of Amycolicicoccus subflavus DQS3-9A1T, an actinomycete isolated from crude oil-polluted soil.</title>
        <authorList>
            <person name="Cai M."/>
            <person name="Chen W.M."/>
            <person name="Nie Y."/>
            <person name="Chi C.Q."/>
            <person name="Wang Y.N."/>
            <person name="Tang Y.Q."/>
            <person name="Li G.Y."/>
            <person name="Wu X.L."/>
        </authorList>
    </citation>
    <scope>NUCLEOTIDE SEQUENCE [LARGE SCALE GENOMIC DNA]</scope>
    <source>
        <strain evidence="3">DSM 45089 / DQS3-9A1</strain>
    </source>
</reference>
<protein>
    <submittedName>
        <fullName evidence="2">Uncharacterized protein</fullName>
    </submittedName>
</protein>
<dbReference type="EMBL" id="CP002786">
    <property type="protein sequence ID" value="AEF39297.1"/>
    <property type="molecule type" value="Genomic_DNA"/>
</dbReference>
<keyword evidence="1" id="KW-0812">Transmembrane</keyword>
<dbReference type="Proteomes" id="UP000009235">
    <property type="component" value="Chromosome"/>
</dbReference>
<accession>F6EM91</accession>
<evidence type="ECO:0000256" key="1">
    <source>
        <dbReference type="SAM" id="Phobius"/>
    </source>
</evidence>
<feature type="transmembrane region" description="Helical" evidence="1">
    <location>
        <begin position="16"/>
        <end position="36"/>
    </location>
</feature>
<keyword evidence="1" id="KW-1133">Transmembrane helix</keyword>
<gene>
    <name evidence="2" type="ordered locus">AS9A_0845</name>
</gene>
<keyword evidence="3" id="KW-1185">Reference proteome</keyword>
<name>F6EM91_HOYSD</name>
<organism evidence="2 3">
    <name type="scientific">Hoyosella subflava (strain DSM 45089 / JCM 17490 / NBRC 109087 / DQS3-9A1)</name>
    <name type="common">Amycolicicoccus subflavus</name>
    <dbReference type="NCBI Taxonomy" id="443218"/>
    <lineage>
        <taxon>Bacteria</taxon>
        <taxon>Bacillati</taxon>
        <taxon>Actinomycetota</taxon>
        <taxon>Actinomycetes</taxon>
        <taxon>Mycobacteriales</taxon>
        <taxon>Hoyosellaceae</taxon>
        <taxon>Hoyosella</taxon>
    </lineage>
</organism>
<dbReference type="AlphaFoldDB" id="F6EM91"/>
<evidence type="ECO:0000313" key="3">
    <source>
        <dbReference type="Proteomes" id="UP000009235"/>
    </source>
</evidence>
<sequence>MATIIVVTFGDQYADYLWVCIAGLGVAAFGGLIFLLQRHAVRRGDRSAQRGL</sequence>
<dbReference type="Pfam" id="PF10745">
    <property type="entry name" value="DUF2530"/>
    <property type="match status" value="1"/>
</dbReference>
<dbReference type="HOGENOM" id="CLU_3076096_0_0_11"/>
<dbReference type="KEGG" id="asd:AS9A_0845"/>
<proteinExistence type="predicted"/>
<evidence type="ECO:0000313" key="2">
    <source>
        <dbReference type="EMBL" id="AEF39297.1"/>
    </source>
</evidence>
<dbReference type="InterPro" id="IPR019681">
    <property type="entry name" value="DUF2530"/>
</dbReference>
<keyword evidence="1" id="KW-0472">Membrane</keyword>